<dbReference type="Proteomes" id="UP001320420">
    <property type="component" value="Unassembled WGS sequence"/>
</dbReference>
<evidence type="ECO:0008006" key="3">
    <source>
        <dbReference type="Google" id="ProtNLM"/>
    </source>
</evidence>
<reference evidence="1 2" key="1">
    <citation type="submission" date="2024-02" db="EMBL/GenBank/DDBJ databases">
        <title>De novo assembly and annotation of 12 fungi associated with fruit tree decline syndrome in Ontario, Canada.</title>
        <authorList>
            <person name="Sulman M."/>
            <person name="Ellouze W."/>
            <person name="Ilyukhin E."/>
        </authorList>
    </citation>
    <scope>NUCLEOTIDE SEQUENCE [LARGE SCALE GENOMIC DNA]</scope>
    <source>
        <strain evidence="1 2">M11/M66-122</strain>
    </source>
</reference>
<comment type="caution">
    <text evidence="1">The sequence shown here is derived from an EMBL/GenBank/DDBJ whole genome shotgun (WGS) entry which is preliminary data.</text>
</comment>
<protein>
    <recommendedName>
        <fullName evidence="3">Condensation domain-containing protein</fullName>
    </recommendedName>
</protein>
<organism evidence="1 2">
    <name type="scientific">Diatrype stigma</name>
    <dbReference type="NCBI Taxonomy" id="117547"/>
    <lineage>
        <taxon>Eukaryota</taxon>
        <taxon>Fungi</taxon>
        <taxon>Dikarya</taxon>
        <taxon>Ascomycota</taxon>
        <taxon>Pezizomycotina</taxon>
        <taxon>Sordariomycetes</taxon>
        <taxon>Xylariomycetidae</taxon>
        <taxon>Xylariales</taxon>
        <taxon>Diatrypaceae</taxon>
        <taxon>Diatrype</taxon>
    </lineage>
</organism>
<dbReference type="SUPFAM" id="SSF52777">
    <property type="entry name" value="CoA-dependent acyltransferases"/>
    <property type="match status" value="1"/>
</dbReference>
<dbReference type="EMBL" id="JAKJXP020000157">
    <property type="protein sequence ID" value="KAK7740881.1"/>
    <property type="molecule type" value="Genomic_DNA"/>
</dbReference>
<sequence>MSWEKVSDRRWERPVDGVEGYFVVMAGLTAGLCDGREHYTLHSTLKLETVASDITPALKHAWKQIRYEQPHIATTVEAMKKVYEVPDEDALEEWLSSTFIVSSASSAEELYSSVKPIKQATLYYIPKSSELVLRAHHHTVDGVGILLLWHSYLQALQSPAKEIQFGDETSRLAPTMEKILGYAEQPTQEQSKKATALFMSWAGSIPGIGPVSQLGAAASGQCQNPELVFAADTTKALVAACKERGITVTAAVHAAYIQAIAKYADPESKLSEYVTASQFNLRSYLPEPYNSSQYAASVYYTPLPYKTNLPASFSDLARSLTEYYRTAFRGNAEALELKGHFTRVLCGAVQTPEFLASPVPKDALVSSLGIGEKYLQREYGSGIKIKDLKVGVDVVLGMSMFFLYTFRDNLRLVYSFNDGFEKMEDIQKYLREIQAILIQELLG</sequence>
<keyword evidence="2" id="KW-1185">Reference proteome</keyword>
<accession>A0AAN9U6E6</accession>
<dbReference type="PANTHER" id="PTHR42034:SF1">
    <property type="entry name" value="CONDENSATION DOMAIN-CONTAINING PROTEIN"/>
    <property type="match status" value="1"/>
</dbReference>
<dbReference type="Gene3D" id="3.30.559.10">
    <property type="entry name" value="Chloramphenicol acetyltransferase-like domain"/>
    <property type="match status" value="1"/>
</dbReference>
<evidence type="ECO:0000313" key="1">
    <source>
        <dbReference type="EMBL" id="KAK7740881.1"/>
    </source>
</evidence>
<dbReference type="AlphaFoldDB" id="A0AAN9U6E6"/>
<name>A0AAN9U6E6_9PEZI</name>
<dbReference type="InterPro" id="IPR023213">
    <property type="entry name" value="CAT-like_dom_sf"/>
</dbReference>
<proteinExistence type="predicted"/>
<dbReference type="PANTHER" id="PTHR42034">
    <property type="entry name" value="CHROMOSOME 7, WHOLE GENOME SHOTGUN SEQUENCE-RELATED"/>
    <property type="match status" value="1"/>
</dbReference>
<gene>
    <name evidence="1" type="ORF">SLS62_010939</name>
</gene>
<dbReference type="Gene3D" id="3.30.559.30">
    <property type="entry name" value="Nonribosomal peptide synthetase, condensation domain"/>
    <property type="match status" value="1"/>
</dbReference>
<evidence type="ECO:0000313" key="2">
    <source>
        <dbReference type="Proteomes" id="UP001320420"/>
    </source>
</evidence>